<feature type="region of interest" description="Disordered" evidence="7">
    <location>
        <begin position="1"/>
        <end position="86"/>
    </location>
</feature>
<accession>A0A4P8L3N7</accession>
<sequence>MPVSLAGKRPGTAKRRGKSGGTEPQAPAGGRRIRFPPEGRSFRSNGRSDPGRGGPRPHQTGTRGSGRQHFQGRRSPGHPPVDPSQKDQALWAERIGDWVKLCGHENSTCRPHERNDPHTTLSDRSDKKVGIVPYGRVSAGILRELAENIAGFFALPVEVLPDVEILEDAFNPLRNQHHAAKVLEHLAGTHQDCYRILGITVKDLFLPIFTHVYGEAQLSGRAAVVSLHRLETMEDGTHLEREVFMERATKVVVHELLHTFGLVHCRHADCLMQSVTKLSHLDAVPLRLCRSCLGLWREMLKNLTG</sequence>
<dbReference type="InterPro" id="IPR024079">
    <property type="entry name" value="MetalloPept_cat_dom_sf"/>
</dbReference>
<keyword evidence="3" id="KW-0479">Metal-binding</keyword>
<dbReference type="AlphaFoldDB" id="A0A4P8L3N7"/>
<dbReference type="SUPFAM" id="SSF55486">
    <property type="entry name" value="Metalloproteases ('zincins'), catalytic domain"/>
    <property type="match status" value="1"/>
</dbReference>
<evidence type="ECO:0000256" key="5">
    <source>
        <dbReference type="ARBA" id="ARBA00022833"/>
    </source>
</evidence>
<name>A0A4P8L3N7_9BACT</name>
<dbReference type="CDD" id="cd11375">
    <property type="entry name" value="Peptidase_M54"/>
    <property type="match status" value="1"/>
</dbReference>
<evidence type="ECO:0000256" key="1">
    <source>
        <dbReference type="ARBA" id="ARBA00001947"/>
    </source>
</evidence>
<evidence type="ECO:0000256" key="4">
    <source>
        <dbReference type="ARBA" id="ARBA00022801"/>
    </source>
</evidence>
<dbReference type="PANTHER" id="PTHR15910">
    <property type="entry name" value="ARCHAEMETZINCIN"/>
    <property type="match status" value="1"/>
</dbReference>
<evidence type="ECO:0000313" key="9">
    <source>
        <dbReference type="Proteomes" id="UP000298602"/>
    </source>
</evidence>
<organism evidence="8 9">
    <name type="scientific">Desulfoglaeba alkanexedens ALDC</name>
    <dbReference type="NCBI Taxonomy" id="980445"/>
    <lineage>
        <taxon>Bacteria</taxon>
        <taxon>Pseudomonadati</taxon>
        <taxon>Thermodesulfobacteriota</taxon>
        <taxon>Syntrophobacteria</taxon>
        <taxon>Syntrophobacterales</taxon>
        <taxon>Syntrophobacteraceae</taxon>
        <taxon>Desulfoglaeba</taxon>
    </lineage>
</organism>
<evidence type="ECO:0000256" key="3">
    <source>
        <dbReference type="ARBA" id="ARBA00022723"/>
    </source>
</evidence>
<gene>
    <name evidence="8" type="ORF">FDQ92_10080</name>
</gene>
<dbReference type="Proteomes" id="UP000298602">
    <property type="component" value="Chromosome"/>
</dbReference>
<dbReference type="GO" id="GO:0046872">
    <property type="term" value="F:metal ion binding"/>
    <property type="evidence" value="ECO:0007669"/>
    <property type="project" value="UniProtKB-KW"/>
</dbReference>
<keyword evidence="2" id="KW-0645">Protease</keyword>
<keyword evidence="9" id="KW-1185">Reference proteome</keyword>
<evidence type="ECO:0000256" key="7">
    <source>
        <dbReference type="SAM" id="MobiDB-lite"/>
    </source>
</evidence>
<evidence type="ECO:0000256" key="6">
    <source>
        <dbReference type="ARBA" id="ARBA00023049"/>
    </source>
</evidence>
<dbReference type="Pfam" id="PF07998">
    <property type="entry name" value="Peptidase_M54"/>
    <property type="match status" value="1"/>
</dbReference>
<reference evidence="8 9" key="1">
    <citation type="submission" date="2019-05" db="EMBL/GenBank/DDBJ databases">
        <title>The Complete Genome Sequence of the n-alkane-degrading Desulfoglaeba alkanexedens ALDC reveals multiple alkylsuccinate synthase gene clusters.</title>
        <authorList>
            <person name="Callaghan A.V."/>
            <person name="Davidova I.A."/>
            <person name="Duncan K.E."/>
            <person name="Morris B."/>
            <person name="McInerney M.J."/>
        </authorList>
    </citation>
    <scope>NUCLEOTIDE SEQUENCE [LARGE SCALE GENOMIC DNA]</scope>
    <source>
        <strain evidence="8 9">ALDC</strain>
    </source>
</reference>
<keyword evidence="6" id="KW-0482">Metalloprotease</keyword>
<dbReference type="OrthoDB" id="269208at2"/>
<dbReference type="GO" id="GO:0008237">
    <property type="term" value="F:metallopeptidase activity"/>
    <property type="evidence" value="ECO:0007669"/>
    <property type="project" value="UniProtKB-KW"/>
</dbReference>
<evidence type="ECO:0000256" key="2">
    <source>
        <dbReference type="ARBA" id="ARBA00022670"/>
    </source>
</evidence>
<evidence type="ECO:0000313" key="8">
    <source>
        <dbReference type="EMBL" id="QCQ22480.1"/>
    </source>
</evidence>
<dbReference type="EMBL" id="CP040098">
    <property type="protein sequence ID" value="QCQ22480.1"/>
    <property type="molecule type" value="Genomic_DNA"/>
</dbReference>
<proteinExistence type="predicted"/>
<keyword evidence="5" id="KW-0862">Zinc</keyword>
<dbReference type="InterPro" id="IPR012962">
    <property type="entry name" value="Pept_M54_archaemetzincn"/>
</dbReference>
<comment type="cofactor">
    <cofactor evidence="1">
        <name>Zn(2+)</name>
        <dbReference type="ChEBI" id="CHEBI:29105"/>
    </cofactor>
</comment>
<reference evidence="8 9" key="2">
    <citation type="submission" date="2019-05" db="EMBL/GenBank/DDBJ databases">
        <authorList>
            <person name="Suflita J.M."/>
            <person name="Marks C.R."/>
        </authorList>
    </citation>
    <scope>NUCLEOTIDE SEQUENCE [LARGE SCALE GENOMIC DNA]</scope>
    <source>
        <strain evidence="8 9">ALDC</strain>
    </source>
</reference>
<dbReference type="PANTHER" id="PTHR15910:SF1">
    <property type="entry name" value="ARCHAEMETZINCIN-2"/>
    <property type="match status" value="1"/>
</dbReference>
<keyword evidence="4" id="KW-0378">Hydrolase</keyword>
<dbReference type="GO" id="GO:0006508">
    <property type="term" value="P:proteolysis"/>
    <property type="evidence" value="ECO:0007669"/>
    <property type="project" value="UniProtKB-KW"/>
</dbReference>
<dbReference type="KEGG" id="dax:FDQ92_10080"/>
<protein>
    <submittedName>
        <fullName evidence="8">Uncharacterized protein</fullName>
    </submittedName>
</protein>
<dbReference type="Gene3D" id="3.40.390.10">
    <property type="entry name" value="Collagenase (Catalytic Domain)"/>
    <property type="match status" value="1"/>
</dbReference>